<dbReference type="AlphaFoldDB" id="H5S9C8"/>
<dbReference type="InterPro" id="IPR023100">
    <property type="entry name" value="D-aminoacylase_insert_dom_sf"/>
</dbReference>
<dbReference type="Gene3D" id="3.20.20.140">
    <property type="entry name" value="Metal-dependent hydrolases"/>
    <property type="match status" value="1"/>
</dbReference>
<reference evidence="3" key="2">
    <citation type="journal article" date="2012" name="PLoS ONE">
        <title>A Deeply Branching Thermophilic Bacterium with an Ancient Acetyl-CoA Pathway Dominates a Subsurface Ecosystem.</title>
        <authorList>
            <person name="Takami H."/>
            <person name="Noguchi H."/>
            <person name="Takaki Y."/>
            <person name="Uchiyama I."/>
            <person name="Toyoda A."/>
            <person name="Nishi S."/>
            <person name="Chee G.-J."/>
            <person name="Arai W."/>
            <person name="Nunoura T."/>
            <person name="Itoh T."/>
            <person name="Hattori M."/>
            <person name="Takai K."/>
        </authorList>
    </citation>
    <scope>NUCLEOTIDE SEQUENCE</scope>
</reference>
<dbReference type="SUPFAM" id="SSF51556">
    <property type="entry name" value="Metallo-dependent hydrolases"/>
    <property type="match status" value="1"/>
</dbReference>
<sequence>MLLWSCSPRVEYDVVIRGGTIYDGSGSPPFVGDLAIRGDTIAALGRLENARGRLEINATGLAVAPGFINMLSWATESLIADGRAQSDIRQGVTLEVFGEGWSMGPLNEAMKREMLERQGDIKYDIPWTTLGEYLEYLVRRGVSPNVASFVGATTIRIHVLGYENRLPTPAEMDRMRQLVRQAMEEGALGVGSSLIYAPAFYASTEELIELCKVAAEYGGMYISHIRSEGNRLLEAIDELIRIAREAKIPAEIYHLKAAGRANWPKLDEAIRRIEAARAAGLRITANMYPYTAGATGLNAAMPPWVQEGGHRAWVERLKNPAIRARVLREMRTPTDRWENLYLMAGSPENVLLVGFKNEALKPLTGKTLAEIARMRGRSPEDTIIDLVIEDDSRVDTVYFLMSEENVKKQIALPWVSFGSDAEALAPEGVFLKSNPHPRAYGTFARVLGHYVREQKVIPLEEAIRRMTSLPAENLKLDRRGRLKVGYFADVVVFDPAKIRDHATYERPHQYATGVIHVFVNGVQVLKDGEHTGAKPGRVVRGPGYKGTNRTTRP</sequence>
<dbReference type="InterPro" id="IPR050378">
    <property type="entry name" value="Metallo-dep_Hydrolases_sf"/>
</dbReference>
<feature type="domain" description="Amidohydrolase 3" evidence="2">
    <location>
        <begin position="168"/>
        <end position="524"/>
    </location>
</feature>
<reference evidence="3" key="1">
    <citation type="journal article" date="2005" name="Environ. Microbiol.">
        <title>Genetic and functional properties of uncultivated thermophilic crenarchaeotes from a subsurface gold mine as revealed by analysis of genome fragments.</title>
        <authorList>
            <person name="Nunoura T."/>
            <person name="Hirayama H."/>
            <person name="Takami H."/>
            <person name="Oida H."/>
            <person name="Nishi S."/>
            <person name="Shimamura S."/>
            <person name="Suzuki Y."/>
            <person name="Inagaki F."/>
            <person name="Takai K."/>
            <person name="Nealson K.H."/>
            <person name="Horikoshi K."/>
        </authorList>
    </citation>
    <scope>NUCLEOTIDE SEQUENCE</scope>
</reference>
<dbReference type="GO" id="GO:0016811">
    <property type="term" value="F:hydrolase activity, acting on carbon-nitrogen (but not peptide) bonds, in linear amides"/>
    <property type="evidence" value="ECO:0007669"/>
    <property type="project" value="InterPro"/>
</dbReference>
<accession>H5S9C8</accession>
<dbReference type="InterPro" id="IPR013108">
    <property type="entry name" value="Amidohydro_3"/>
</dbReference>
<dbReference type="PANTHER" id="PTHR11647:SF1">
    <property type="entry name" value="COLLAPSIN RESPONSE MEDIATOR PROTEIN"/>
    <property type="match status" value="1"/>
</dbReference>
<dbReference type="Gene3D" id="2.30.40.10">
    <property type="entry name" value="Urease, subunit C, domain 1"/>
    <property type="match status" value="1"/>
</dbReference>
<dbReference type="PANTHER" id="PTHR11647">
    <property type="entry name" value="HYDRANTOINASE/DIHYDROPYRIMIDINASE FAMILY MEMBER"/>
    <property type="match status" value="1"/>
</dbReference>
<name>H5S9C8_9BACT</name>
<dbReference type="InterPro" id="IPR032466">
    <property type="entry name" value="Metal_Hydrolase"/>
</dbReference>
<evidence type="ECO:0000259" key="2">
    <source>
        <dbReference type="Pfam" id="PF07969"/>
    </source>
</evidence>
<protein>
    <submittedName>
        <fullName evidence="3">D-aminoacylase</fullName>
    </submittedName>
</protein>
<organism evidence="3">
    <name type="scientific">uncultured Acidobacteriota bacterium</name>
    <dbReference type="NCBI Taxonomy" id="171953"/>
    <lineage>
        <taxon>Bacteria</taxon>
        <taxon>Pseudomonadati</taxon>
        <taxon>Acidobacteriota</taxon>
        <taxon>environmental samples</taxon>
    </lineage>
</organism>
<dbReference type="SUPFAM" id="SSF51338">
    <property type="entry name" value="Composite domain of metallo-dependent hydrolases"/>
    <property type="match status" value="1"/>
</dbReference>
<evidence type="ECO:0000313" key="3">
    <source>
        <dbReference type="EMBL" id="BAL52764.1"/>
    </source>
</evidence>
<dbReference type="Gene3D" id="3.30.1490.130">
    <property type="entry name" value="D-aminoacylase. Domain 3"/>
    <property type="match status" value="1"/>
</dbReference>
<evidence type="ECO:0000256" key="1">
    <source>
        <dbReference type="SAM" id="MobiDB-lite"/>
    </source>
</evidence>
<dbReference type="EMBL" id="AP011639">
    <property type="protein sequence ID" value="BAL52764.1"/>
    <property type="molecule type" value="Genomic_DNA"/>
</dbReference>
<gene>
    <name evidence="3" type="ORF">HGMM_F03C01C05</name>
</gene>
<dbReference type="CDD" id="cd01297">
    <property type="entry name" value="D-aminoacylase"/>
    <property type="match status" value="1"/>
</dbReference>
<dbReference type="InterPro" id="IPR011059">
    <property type="entry name" value="Metal-dep_hydrolase_composite"/>
</dbReference>
<dbReference type="Pfam" id="PF07969">
    <property type="entry name" value="Amidohydro_3"/>
    <property type="match status" value="1"/>
</dbReference>
<proteinExistence type="predicted"/>
<feature type="region of interest" description="Disordered" evidence="1">
    <location>
        <begin position="529"/>
        <end position="553"/>
    </location>
</feature>